<dbReference type="PIRSF" id="PIRSF005567">
    <property type="entry name" value="Coatomer_beta'_subunit"/>
    <property type="match status" value="1"/>
</dbReference>
<dbReference type="InterPro" id="IPR001680">
    <property type="entry name" value="WD40_rpt"/>
</dbReference>
<dbReference type="InParanoid" id="A0A316VE99"/>
<name>A0A316VE99_9BASI</name>
<evidence type="ECO:0000256" key="12">
    <source>
        <dbReference type="ARBA" id="ARBA00025536"/>
    </source>
</evidence>
<dbReference type="InterPro" id="IPR036322">
    <property type="entry name" value="WD40_repeat_dom_sf"/>
</dbReference>
<comment type="similarity">
    <text evidence="2 13">Belongs to the WD repeat COPB2 family.</text>
</comment>
<dbReference type="Pfam" id="PF00400">
    <property type="entry name" value="WD40"/>
    <property type="match status" value="6"/>
</dbReference>
<feature type="compositionally biased region" description="Polar residues" evidence="15">
    <location>
        <begin position="841"/>
        <end position="880"/>
    </location>
</feature>
<accession>A0A316VE99</accession>
<keyword evidence="6" id="KW-0677">Repeat</keyword>
<evidence type="ECO:0000256" key="11">
    <source>
        <dbReference type="ARBA" id="ARBA00023329"/>
    </source>
</evidence>
<dbReference type="GO" id="GO:0006888">
    <property type="term" value="P:endoplasmic reticulum to Golgi vesicle-mediated transport"/>
    <property type="evidence" value="ECO:0007669"/>
    <property type="project" value="TreeGrafter"/>
</dbReference>
<dbReference type="GO" id="GO:0005198">
    <property type="term" value="F:structural molecule activity"/>
    <property type="evidence" value="ECO:0007669"/>
    <property type="project" value="UniProtKB-UniRule"/>
</dbReference>
<evidence type="ECO:0000259" key="16">
    <source>
        <dbReference type="Pfam" id="PF04053"/>
    </source>
</evidence>
<organism evidence="18 19">
    <name type="scientific">Meira miltonrushii</name>
    <dbReference type="NCBI Taxonomy" id="1280837"/>
    <lineage>
        <taxon>Eukaryota</taxon>
        <taxon>Fungi</taxon>
        <taxon>Dikarya</taxon>
        <taxon>Basidiomycota</taxon>
        <taxon>Ustilaginomycotina</taxon>
        <taxon>Exobasidiomycetes</taxon>
        <taxon>Exobasidiales</taxon>
        <taxon>Brachybasidiaceae</taxon>
        <taxon>Meira</taxon>
    </lineage>
</organism>
<dbReference type="GO" id="GO:0006886">
    <property type="term" value="P:intracellular protein transport"/>
    <property type="evidence" value="ECO:0007669"/>
    <property type="project" value="UniProtKB-UniRule"/>
</dbReference>
<comment type="subunit">
    <text evidence="13">Oligomeric complex that consists of at least the alpha, beta, beta', gamma, delta, epsilon and zeta subunits.</text>
</comment>
<dbReference type="Pfam" id="PF04053">
    <property type="entry name" value="B-prop_COPA_B_2nd"/>
    <property type="match status" value="1"/>
</dbReference>
<dbReference type="InterPro" id="IPR056176">
    <property type="entry name" value="TPR_COPA_B"/>
</dbReference>
<dbReference type="InterPro" id="IPR050844">
    <property type="entry name" value="Coatomer_complex_subunit"/>
</dbReference>
<feature type="domain" description="COPA/B TPR" evidence="17">
    <location>
        <begin position="595"/>
        <end position="778"/>
    </location>
</feature>
<dbReference type="SUPFAM" id="SSF50978">
    <property type="entry name" value="WD40 repeat-like"/>
    <property type="match status" value="1"/>
</dbReference>
<feature type="repeat" description="WD" evidence="14">
    <location>
        <begin position="181"/>
        <end position="224"/>
    </location>
</feature>
<dbReference type="PANTHER" id="PTHR19876">
    <property type="entry name" value="COATOMER"/>
    <property type="match status" value="1"/>
</dbReference>
<evidence type="ECO:0000256" key="9">
    <source>
        <dbReference type="ARBA" id="ARBA00023034"/>
    </source>
</evidence>
<evidence type="ECO:0000256" key="4">
    <source>
        <dbReference type="ARBA" id="ARBA00022490"/>
    </source>
</evidence>
<dbReference type="PROSITE" id="PS50294">
    <property type="entry name" value="WD_REPEATS_REGION"/>
    <property type="match status" value="4"/>
</dbReference>
<evidence type="ECO:0000256" key="8">
    <source>
        <dbReference type="ARBA" id="ARBA00022927"/>
    </source>
</evidence>
<evidence type="ECO:0000256" key="1">
    <source>
        <dbReference type="ARBA" id="ARBA00004347"/>
    </source>
</evidence>
<keyword evidence="3 13" id="KW-0813">Transport</keyword>
<dbReference type="EMBL" id="KZ819603">
    <property type="protein sequence ID" value="PWN35624.1"/>
    <property type="molecule type" value="Genomic_DNA"/>
</dbReference>
<evidence type="ECO:0000256" key="2">
    <source>
        <dbReference type="ARBA" id="ARBA00010844"/>
    </source>
</evidence>
<dbReference type="GeneID" id="37020564"/>
<proteinExistence type="inferred from homology"/>
<evidence type="ECO:0000256" key="15">
    <source>
        <dbReference type="SAM" id="MobiDB-lite"/>
    </source>
</evidence>
<dbReference type="FunCoup" id="A0A316VE99">
    <property type="interactions" value="606"/>
</dbReference>
<dbReference type="CDD" id="cd00200">
    <property type="entry name" value="WD40"/>
    <property type="match status" value="1"/>
</dbReference>
<keyword evidence="19" id="KW-1185">Reference proteome</keyword>
<keyword evidence="7 13" id="KW-0931">ER-Golgi transport</keyword>
<dbReference type="OrthoDB" id="10261470at2759"/>
<dbReference type="InterPro" id="IPR006692">
    <property type="entry name" value="Beta-prop_COPA/B_2nd"/>
</dbReference>
<dbReference type="STRING" id="1280837.A0A316VE99"/>
<dbReference type="InterPro" id="IPR016453">
    <property type="entry name" value="COPB2"/>
</dbReference>
<feature type="domain" description="COPA/B second beta-propeller" evidence="16">
    <location>
        <begin position="321"/>
        <end position="578"/>
    </location>
</feature>
<evidence type="ECO:0000256" key="10">
    <source>
        <dbReference type="ARBA" id="ARBA00023136"/>
    </source>
</evidence>
<dbReference type="GO" id="GO:0000139">
    <property type="term" value="C:Golgi membrane"/>
    <property type="evidence" value="ECO:0007669"/>
    <property type="project" value="UniProtKB-SubCell"/>
</dbReference>
<protein>
    <recommendedName>
        <fullName evidence="13">Coatomer subunit beta'</fullName>
    </recommendedName>
</protein>
<dbReference type="AlphaFoldDB" id="A0A316VE99"/>
<dbReference type="GO" id="GO:0006891">
    <property type="term" value="P:intra-Golgi vesicle-mediated transport"/>
    <property type="evidence" value="ECO:0007669"/>
    <property type="project" value="TreeGrafter"/>
</dbReference>
<dbReference type="GO" id="GO:0030126">
    <property type="term" value="C:COPI vesicle coat"/>
    <property type="evidence" value="ECO:0007669"/>
    <property type="project" value="TreeGrafter"/>
</dbReference>
<dbReference type="SUPFAM" id="SSF101898">
    <property type="entry name" value="NHL repeat"/>
    <property type="match status" value="1"/>
</dbReference>
<feature type="repeat" description="WD" evidence="14">
    <location>
        <begin position="11"/>
        <end position="52"/>
    </location>
</feature>
<feature type="repeat" description="WD" evidence="14">
    <location>
        <begin position="225"/>
        <end position="266"/>
    </location>
</feature>
<evidence type="ECO:0000259" key="17">
    <source>
        <dbReference type="Pfam" id="PF23953"/>
    </source>
</evidence>
<dbReference type="Pfam" id="PF23953">
    <property type="entry name" value="TPR_COPA_B"/>
    <property type="match status" value="1"/>
</dbReference>
<dbReference type="Gene3D" id="2.130.10.10">
    <property type="entry name" value="YVTN repeat-like/Quinoprotein amine dehydrogenase"/>
    <property type="match status" value="1"/>
</dbReference>
<dbReference type="RefSeq" id="XP_025355926.1">
    <property type="nucleotide sequence ID" value="XM_025498783.1"/>
</dbReference>
<evidence type="ECO:0000256" key="7">
    <source>
        <dbReference type="ARBA" id="ARBA00022892"/>
    </source>
</evidence>
<keyword evidence="10 13" id="KW-0472">Membrane</keyword>
<dbReference type="InterPro" id="IPR020472">
    <property type="entry name" value="WD40_PAC1"/>
</dbReference>
<dbReference type="Proteomes" id="UP000245771">
    <property type="component" value="Unassembled WGS sequence"/>
</dbReference>
<comment type="subcellular location">
    <subcellularLocation>
        <location evidence="1 13">Cytoplasmic vesicle</location>
        <location evidence="1 13">COPI-coated vesicle membrane</location>
        <topology evidence="1 13">Peripheral membrane protein</topology>
        <orientation evidence="1 13">Cytoplasmic side</orientation>
    </subcellularLocation>
    <subcellularLocation>
        <location evidence="13">Golgi apparatus membrane</location>
        <topology evidence="13">Peripheral membrane protein</topology>
        <orientation evidence="13">Cytoplasmic side</orientation>
    </subcellularLocation>
    <text evidence="13">The coatomer is cytoplasmic or polymerized on the cytoplasmic side of the Golgi, as well as on the vesicles/buds originating from it.</text>
</comment>
<evidence type="ECO:0000256" key="3">
    <source>
        <dbReference type="ARBA" id="ARBA00022448"/>
    </source>
</evidence>
<evidence type="ECO:0000256" key="5">
    <source>
        <dbReference type="ARBA" id="ARBA00022574"/>
    </source>
</evidence>
<evidence type="ECO:0000256" key="6">
    <source>
        <dbReference type="ARBA" id="ARBA00022737"/>
    </source>
</evidence>
<dbReference type="CDD" id="cd22947">
    <property type="entry name" value="Coatomer_WDAD_beta-like"/>
    <property type="match status" value="1"/>
</dbReference>
<dbReference type="Gene3D" id="1.25.40.470">
    <property type="match status" value="1"/>
</dbReference>
<evidence type="ECO:0000313" key="19">
    <source>
        <dbReference type="Proteomes" id="UP000245771"/>
    </source>
</evidence>
<keyword evidence="5 14" id="KW-0853">WD repeat</keyword>
<dbReference type="PANTHER" id="PTHR19876:SF2">
    <property type="entry name" value="COATOMER SUBUNIT BETA"/>
    <property type="match status" value="1"/>
</dbReference>
<gene>
    <name evidence="18" type="ORF">FA14DRAFT_160689</name>
</gene>
<dbReference type="GO" id="GO:0006890">
    <property type="term" value="P:retrograde vesicle-mediated transport, Golgi to endoplasmic reticulum"/>
    <property type="evidence" value="ECO:0007669"/>
    <property type="project" value="TreeGrafter"/>
</dbReference>
<sequence length="880" mass="97505">MPMLLDITRKLFARSDRVKAVDFHPTEPWLLAGLYTGSVNIWNYETGALIKTFEVAEVPVRCVKFIARKNWFVAGSDDFQLRCFNYNTHEKVIAFEAHPDYIRCIAVHPTGSYILTGSDDMTIKMWDWDKNWRHLQTFEGHTHFVMNLAFNPKDSNSFASACLDRTVKIWTPGSATANFTLEAHDKGVNYVEYYHGGEKPYLVTTGDDRTVKIWDYISKSCIQTLDGHLSNVSFACFHPSLPLIISGSEDGTVKLWHSNTYRLETTLDYGLERAWCVAYRKTGNDIAIGYDDGVVVVKLGKEEPSVSMDTSGKVVWAKGAEVLSANLGASETDALVDGQRIAAGSREMGSTEVHAQSLQHSPNGRFVTVCGDGEYIIYTALAWRNKAFGTGFAFAWASDSNTYAVKESNSLVKVFRNFRERANLINISYAVEDVKGGALLGVTGSGFACFYDWDTGALVRRIEVEAKDVSWSSTGELVAITSGESFYILRFDRQAYQNGLDSGEYVEDEGVESAFDVVTEISEVVKTAKWTGECFIYTNAQNRIQYLVGEQTHTVNHTDTELYLLGYLPSHGRVYLVDKDVSIYSFALSLAVVEYQTAILRQDYEGASEILKTVPADQRNRIARFLESQDLKKLALEVSTDPDHKFDLAVSLDDFDTALEIAQNGPEAGSELRWRTIGDKALLQWNLRLALECFEKASDLQTLFLIASSTGDRDLLQRIAEMASEKKIVNLAMNCYLQLGDTGRSVDVLVQSGRLPEAALFARSYAPSRVPEIVELWRASLKESKRSKQDAIATSLGDPTSNPEAFEEGWKEALKRESEFAAKGPTALAKSNEAPKVVAPTLTNGASGLNGNTTNAVEDASAQDQMTESTIVTEATSNGV</sequence>
<keyword evidence="4 13" id="KW-0963">Cytoplasm</keyword>
<comment type="function">
    <text evidence="12 13">The coatomer is a cytosolic protein complex that binds to dilysine motifs and reversibly associates with Golgi non-clathrin-coated vesicles, which further mediate biosynthetic protein transport from the ER, via the Golgi up to the trans Golgi network. Coatomer complex is required for budding from Golgi membranes, and is essential for the retrograde Golgi-to-ER transport of dilysine-tagged proteins.</text>
</comment>
<feature type="region of interest" description="Disordered" evidence="15">
    <location>
        <begin position="840"/>
        <end position="880"/>
    </location>
</feature>
<evidence type="ECO:0000256" key="14">
    <source>
        <dbReference type="PROSITE-ProRule" id="PRU00221"/>
    </source>
</evidence>
<evidence type="ECO:0000256" key="13">
    <source>
        <dbReference type="PIRNR" id="PIRNR005567"/>
    </source>
</evidence>
<feature type="repeat" description="WD" evidence="14">
    <location>
        <begin position="95"/>
        <end position="127"/>
    </location>
</feature>
<evidence type="ECO:0000313" key="18">
    <source>
        <dbReference type="EMBL" id="PWN35624.1"/>
    </source>
</evidence>
<feature type="repeat" description="WD" evidence="14">
    <location>
        <begin position="138"/>
        <end position="170"/>
    </location>
</feature>
<dbReference type="SMART" id="SM00320">
    <property type="entry name" value="WD40"/>
    <property type="match status" value="9"/>
</dbReference>
<keyword evidence="8 13" id="KW-0653">Protein transport</keyword>
<dbReference type="FunFam" id="1.25.40.470:FF:000001">
    <property type="entry name" value="Coatomer subunit beta"/>
    <property type="match status" value="1"/>
</dbReference>
<dbReference type="PROSITE" id="PS50082">
    <property type="entry name" value="WD_REPEATS_2"/>
    <property type="match status" value="5"/>
</dbReference>
<dbReference type="PRINTS" id="PR00320">
    <property type="entry name" value="GPROTEINBRPT"/>
</dbReference>
<dbReference type="FunFam" id="2.130.10.10:FF:000016">
    <property type="entry name" value="Coatomer alpha subunit, putative"/>
    <property type="match status" value="1"/>
</dbReference>
<dbReference type="InterPro" id="IPR015943">
    <property type="entry name" value="WD40/YVTN_repeat-like_dom_sf"/>
</dbReference>
<reference evidence="18 19" key="1">
    <citation type="journal article" date="2018" name="Mol. Biol. Evol.">
        <title>Broad Genomic Sampling Reveals a Smut Pathogenic Ancestry of the Fungal Clade Ustilaginomycotina.</title>
        <authorList>
            <person name="Kijpornyongpan T."/>
            <person name="Mondo S.J."/>
            <person name="Barry K."/>
            <person name="Sandor L."/>
            <person name="Lee J."/>
            <person name="Lipzen A."/>
            <person name="Pangilinan J."/>
            <person name="LaButti K."/>
            <person name="Hainaut M."/>
            <person name="Henrissat B."/>
            <person name="Grigoriev I.V."/>
            <person name="Spatafora J.W."/>
            <person name="Aime M.C."/>
        </authorList>
    </citation>
    <scope>NUCLEOTIDE SEQUENCE [LARGE SCALE GENOMIC DNA]</scope>
    <source>
        <strain evidence="18 19">MCA 3882</strain>
    </source>
</reference>
<keyword evidence="11 13" id="KW-0968">Cytoplasmic vesicle</keyword>
<keyword evidence="9 13" id="KW-0333">Golgi apparatus</keyword>